<accession>A0ABN2QSI9</accession>
<feature type="domain" description="HTH tetR-type" evidence="3">
    <location>
        <begin position="11"/>
        <end position="71"/>
    </location>
</feature>
<gene>
    <name evidence="4" type="ORF">GCM10009754_29070</name>
</gene>
<feature type="DNA-binding region" description="H-T-H motif" evidence="2">
    <location>
        <begin position="34"/>
        <end position="53"/>
    </location>
</feature>
<dbReference type="SUPFAM" id="SSF46689">
    <property type="entry name" value="Homeodomain-like"/>
    <property type="match status" value="1"/>
</dbReference>
<sequence length="194" mass="20851">MASGRTQRAPAEMKRALQRATVEVVARDGIRGLTYRAVAHAAGVTTGAVQHHFSSIDDLLRSSLDWVLEESAENGLLGARAGIFAEGPDVRKRFAESADIQIFQYRLVVESAGREELRPGVQRLYESYFGAVAKDLAAIGAPRSAGLTSLVYYALDGMFLHQVADQEADPDAALEALRALLKAAEHGKAVSDEG</sequence>
<keyword evidence="5" id="KW-1185">Reference proteome</keyword>
<evidence type="ECO:0000256" key="1">
    <source>
        <dbReference type="ARBA" id="ARBA00023125"/>
    </source>
</evidence>
<dbReference type="Gene3D" id="1.10.357.10">
    <property type="entry name" value="Tetracycline Repressor, domain 2"/>
    <property type="match status" value="1"/>
</dbReference>
<name>A0ABN2QSI9_9PSEU</name>
<proteinExistence type="predicted"/>
<dbReference type="RefSeq" id="WP_344417840.1">
    <property type="nucleotide sequence ID" value="NZ_BAAANN010000010.1"/>
</dbReference>
<evidence type="ECO:0000313" key="5">
    <source>
        <dbReference type="Proteomes" id="UP001501116"/>
    </source>
</evidence>
<comment type="caution">
    <text evidence="4">The sequence shown here is derived from an EMBL/GenBank/DDBJ whole genome shotgun (WGS) entry which is preliminary data.</text>
</comment>
<dbReference type="Pfam" id="PF17940">
    <property type="entry name" value="TetR_C_31"/>
    <property type="match status" value="1"/>
</dbReference>
<evidence type="ECO:0000259" key="3">
    <source>
        <dbReference type="PROSITE" id="PS50977"/>
    </source>
</evidence>
<protein>
    <recommendedName>
        <fullName evidence="3">HTH tetR-type domain-containing protein</fullName>
    </recommendedName>
</protein>
<dbReference type="InterPro" id="IPR001647">
    <property type="entry name" value="HTH_TetR"/>
</dbReference>
<reference evidence="4 5" key="1">
    <citation type="journal article" date="2019" name="Int. J. Syst. Evol. Microbiol.">
        <title>The Global Catalogue of Microorganisms (GCM) 10K type strain sequencing project: providing services to taxonomists for standard genome sequencing and annotation.</title>
        <authorList>
            <consortium name="The Broad Institute Genomics Platform"/>
            <consortium name="The Broad Institute Genome Sequencing Center for Infectious Disease"/>
            <person name="Wu L."/>
            <person name="Ma J."/>
        </authorList>
    </citation>
    <scope>NUCLEOTIDE SEQUENCE [LARGE SCALE GENOMIC DNA]</scope>
    <source>
        <strain evidence="4 5">JCM 14545</strain>
    </source>
</reference>
<dbReference type="Proteomes" id="UP001501116">
    <property type="component" value="Unassembled WGS sequence"/>
</dbReference>
<dbReference type="InterPro" id="IPR009057">
    <property type="entry name" value="Homeodomain-like_sf"/>
</dbReference>
<dbReference type="PROSITE" id="PS50977">
    <property type="entry name" value="HTH_TETR_2"/>
    <property type="match status" value="1"/>
</dbReference>
<keyword evidence="1 2" id="KW-0238">DNA-binding</keyword>
<dbReference type="Pfam" id="PF00440">
    <property type="entry name" value="TetR_N"/>
    <property type="match status" value="1"/>
</dbReference>
<dbReference type="InterPro" id="IPR041583">
    <property type="entry name" value="TetR_C_31"/>
</dbReference>
<dbReference type="EMBL" id="BAAANN010000010">
    <property type="protein sequence ID" value="GAA1957183.1"/>
    <property type="molecule type" value="Genomic_DNA"/>
</dbReference>
<organism evidence="4 5">
    <name type="scientific">Amycolatopsis minnesotensis</name>
    <dbReference type="NCBI Taxonomy" id="337894"/>
    <lineage>
        <taxon>Bacteria</taxon>
        <taxon>Bacillati</taxon>
        <taxon>Actinomycetota</taxon>
        <taxon>Actinomycetes</taxon>
        <taxon>Pseudonocardiales</taxon>
        <taxon>Pseudonocardiaceae</taxon>
        <taxon>Amycolatopsis</taxon>
    </lineage>
</organism>
<evidence type="ECO:0000256" key="2">
    <source>
        <dbReference type="PROSITE-ProRule" id="PRU00335"/>
    </source>
</evidence>
<evidence type="ECO:0000313" key="4">
    <source>
        <dbReference type="EMBL" id="GAA1957183.1"/>
    </source>
</evidence>